<feature type="compositionally biased region" description="Low complexity" evidence="6">
    <location>
        <begin position="556"/>
        <end position="575"/>
    </location>
</feature>
<dbReference type="PANTHER" id="PTHR43806">
    <property type="entry name" value="PEPTIDASE S8"/>
    <property type="match status" value="1"/>
</dbReference>
<proteinExistence type="inferred from homology"/>
<dbReference type="PANTHER" id="PTHR43806:SF11">
    <property type="entry name" value="CEREVISIN-RELATED"/>
    <property type="match status" value="1"/>
</dbReference>
<organism evidence="8">
    <name type="scientific">Bacillus licheniformis</name>
    <dbReference type="NCBI Taxonomy" id="1402"/>
    <lineage>
        <taxon>Bacteria</taxon>
        <taxon>Bacillati</taxon>
        <taxon>Bacillota</taxon>
        <taxon>Bacilli</taxon>
        <taxon>Bacillales</taxon>
        <taxon>Bacillaceae</taxon>
        <taxon>Bacillus</taxon>
    </lineage>
</organism>
<dbReference type="GO" id="GO:0006508">
    <property type="term" value="P:proteolysis"/>
    <property type="evidence" value="ECO:0007669"/>
    <property type="project" value="UniProtKB-KW"/>
</dbReference>
<dbReference type="InterPro" id="IPR050131">
    <property type="entry name" value="Peptidase_S8_subtilisin-like"/>
</dbReference>
<evidence type="ECO:0000256" key="1">
    <source>
        <dbReference type="ARBA" id="ARBA00011073"/>
    </source>
</evidence>
<keyword evidence="3 8" id="KW-0378">Hydrolase</keyword>
<reference evidence="8" key="1">
    <citation type="journal article" date="2008" name="Appl. Microbiol. Biotechnol.">
        <title>Purification and characterization of organic solvent stable protease from Bacillus licheniformis RSP-09-37.</title>
        <authorList>
            <person name="Sareen R."/>
            <person name="Mishra P."/>
        </authorList>
    </citation>
    <scope>NUCLEOTIDE SEQUENCE</scope>
    <source>
        <strain evidence="8">RSP-09-37</strain>
    </source>
</reference>
<evidence type="ECO:0000256" key="2">
    <source>
        <dbReference type="ARBA" id="ARBA00022670"/>
    </source>
</evidence>
<accession>Q5ZGX2</accession>
<comment type="similarity">
    <text evidence="1 5">Belongs to the peptidase S8 family.</text>
</comment>
<feature type="region of interest" description="Disordered" evidence="6">
    <location>
        <begin position="554"/>
        <end position="575"/>
    </location>
</feature>
<feature type="domain" description="Peptidase S8/S53" evidence="7">
    <location>
        <begin position="162"/>
        <end position="246"/>
    </location>
</feature>
<comment type="caution">
    <text evidence="5">Lacks conserved residue(s) required for the propagation of feature annotation.</text>
</comment>
<dbReference type="EMBL" id="AJ781403">
    <property type="protein sequence ID" value="CAH03670.1"/>
    <property type="molecule type" value="Genomic_DNA"/>
</dbReference>
<dbReference type="EC" id="3.4.21.1" evidence="8"/>
<dbReference type="InterPro" id="IPR036852">
    <property type="entry name" value="Peptidase_S8/S53_dom_sf"/>
</dbReference>
<name>Q5ZGX2_BACLI</name>
<dbReference type="PROSITE" id="PS51892">
    <property type="entry name" value="SUBTILASE"/>
    <property type="match status" value="1"/>
</dbReference>
<dbReference type="Pfam" id="PF00082">
    <property type="entry name" value="Peptidase_S8"/>
    <property type="match status" value="1"/>
</dbReference>
<gene>
    <name evidence="8" type="primary">apr</name>
</gene>
<evidence type="ECO:0000313" key="8">
    <source>
        <dbReference type="EMBL" id="CAH03670.1"/>
    </source>
</evidence>
<evidence type="ECO:0000259" key="7">
    <source>
        <dbReference type="Pfam" id="PF00082"/>
    </source>
</evidence>
<protein>
    <submittedName>
        <fullName evidence="8">Apr protease</fullName>
        <ecNumber evidence="8">3.4.21.1</ecNumber>
    </submittedName>
</protein>
<dbReference type="SUPFAM" id="SSF52743">
    <property type="entry name" value="Subtilisin-like"/>
    <property type="match status" value="1"/>
</dbReference>
<evidence type="ECO:0000256" key="6">
    <source>
        <dbReference type="SAM" id="MobiDB-lite"/>
    </source>
</evidence>
<evidence type="ECO:0000256" key="4">
    <source>
        <dbReference type="ARBA" id="ARBA00022825"/>
    </source>
</evidence>
<sequence length="575" mass="63532">MMANRQKIQLPLQSFTFTRRIYGLGVDFLFPAPQEALRDPLRISPKRNHVRRNFELVGLQPRASLPLLLRSQNAAKLPCLSELLRVRFDFDCGAWKCLSQPCFRARTPASQHVSEASGRLAARYQNALSCSFGYGVGLVRRQDFSSLGRFLQSAFASNRYQEWATTNGMDVINMSLGGASGSTAMKQAVDNAYARGVVVVAAAGNSGNSGSTNTIGYPAKYDSVIAVGAVDSNSNRASFSSCRKVSSFPLLGLHIVLFLLLDLTSTNPASQRIYTMALLKPASLTMSGVVLLGRMLARSARNWSRAFFEHCSESGNAFSQRVTERPCSATETNTIGYPAKYARNTISRFCSRISDQSTSTMGIVLPEQIKLQSAFASNRYQAAGNSGNSGSCFRARTPASQGLHIVLFLLLRIYTMALLKPACQRYTASRSLWRRRLPNNRSIRLMLCFVLSTAMKQAVDNALVGRLRPSSVRVRVLQSSNAWQANVKLLSRFKCNSGQNWERESCKISSSLQSFTFTRRIHILLSDYRFFAKPFDHMTRCVTLTNDFYQNHKGDSSASSGNSGNSGSANRRTSP</sequence>
<evidence type="ECO:0000256" key="5">
    <source>
        <dbReference type="PROSITE-ProRule" id="PRU01240"/>
    </source>
</evidence>
<keyword evidence="4" id="KW-0720">Serine protease</keyword>
<evidence type="ECO:0000256" key="3">
    <source>
        <dbReference type="ARBA" id="ARBA00022801"/>
    </source>
</evidence>
<dbReference type="InterPro" id="IPR000209">
    <property type="entry name" value="Peptidase_S8/S53_dom"/>
</dbReference>
<dbReference type="Gene3D" id="3.40.50.200">
    <property type="entry name" value="Peptidase S8/S53 domain"/>
    <property type="match status" value="1"/>
</dbReference>
<dbReference type="MEROPS" id="S08.001"/>
<keyword evidence="2 8" id="KW-0645">Protease</keyword>
<dbReference type="GO" id="GO:0004252">
    <property type="term" value="F:serine-type endopeptidase activity"/>
    <property type="evidence" value="ECO:0007669"/>
    <property type="project" value="UniProtKB-EC"/>
</dbReference>
<dbReference type="AlphaFoldDB" id="Q5ZGX2"/>